<sequence>MADTASIELVHAPVVDLPARIQTALARIMGCDGGGLDTLTYRERSLLARLTRNISLQDPYRSIRVSVDTLAGALQTCHKTIQRTFNTLKGKGWITRDQVKKRSGMQIADTWFTARALEVLGLTVRPSSRAASDNMSGASSLSTMSEDSQQIPGHVEQKKRIPEDLTLLEQMGLKPGAIFKLMGEATKMGHRLGQIVRAATPLIRAAEFPFGYLRKLIETDRDWANYTCAATLREKEATQVVEVKVQKETAQAVIDAAMPAGALLTNAAGKQVWMMRYGAVYSCPVGDLDKSESLRGYARVADLAKMAEAIQAGKLFVYGSKRE</sequence>
<accession>A0A2S9KDT7</accession>
<gene>
    <name evidence="2" type="ORF">C6P61_10330</name>
</gene>
<dbReference type="Proteomes" id="UP000238326">
    <property type="component" value="Unassembled WGS sequence"/>
</dbReference>
<name>A0A2S9KDT7_9BURK</name>
<feature type="compositionally biased region" description="Polar residues" evidence="1">
    <location>
        <begin position="129"/>
        <end position="151"/>
    </location>
</feature>
<reference evidence="2 3" key="1">
    <citation type="submission" date="2018-03" db="EMBL/GenBank/DDBJ databases">
        <title>Comparative genomics illustrates the genes involved in a hyperalkaliphilic mechanisms of Serpentinomonas isolated from highly-alkaline calcium-rich serpentinized springs.</title>
        <authorList>
            <person name="Suzuki S."/>
            <person name="Ishii S."/>
            <person name="Walworth N."/>
            <person name="Bird L."/>
            <person name="Kuenen J.G."/>
            <person name="Nealson K.H."/>
        </authorList>
    </citation>
    <scope>NUCLEOTIDE SEQUENCE [LARGE SCALE GENOMIC DNA]</scope>
    <source>
        <strain evidence="2 3">83</strain>
    </source>
</reference>
<evidence type="ECO:0000313" key="3">
    <source>
        <dbReference type="Proteomes" id="UP000238326"/>
    </source>
</evidence>
<dbReference type="OrthoDB" id="9123936at2"/>
<feature type="region of interest" description="Disordered" evidence="1">
    <location>
        <begin position="129"/>
        <end position="156"/>
    </location>
</feature>
<comment type="caution">
    <text evidence="2">The sequence shown here is derived from an EMBL/GenBank/DDBJ whole genome shotgun (WGS) entry which is preliminary data.</text>
</comment>
<dbReference type="RefSeq" id="WP_105729856.1">
    <property type="nucleotide sequence ID" value="NZ_PVLR01000026.1"/>
</dbReference>
<keyword evidence="3" id="KW-1185">Reference proteome</keyword>
<organism evidence="2 3">
    <name type="scientific">Malikia spinosa</name>
    <dbReference type="NCBI Taxonomy" id="86180"/>
    <lineage>
        <taxon>Bacteria</taxon>
        <taxon>Pseudomonadati</taxon>
        <taxon>Pseudomonadota</taxon>
        <taxon>Betaproteobacteria</taxon>
        <taxon>Burkholderiales</taxon>
        <taxon>Comamonadaceae</taxon>
        <taxon>Malikia</taxon>
    </lineage>
</organism>
<dbReference type="AlphaFoldDB" id="A0A2S9KDT7"/>
<proteinExistence type="predicted"/>
<protein>
    <submittedName>
        <fullName evidence="2">Uncharacterized protein</fullName>
    </submittedName>
</protein>
<evidence type="ECO:0000256" key="1">
    <source>
        <dbReference type="SAM" id="MobiDB-lite"/>
    </source>
</evidence>
<dbReference type="EMBL" id="PVLR01000026">
    <property type="protein sequence ID" value="PRD68610.1"/>
    <property type="molecule type" value="Genomic_DNA"/>
</dbReference>
<evidence type="ECO:0000313" key="2">
    <source>
        <dbReference type="EMBL" id="PRD68610.1"/>
    </source>
</evidence>